<dbReference type="PROSITE" id="PS50238">
    <property type="entry name" value="RHOGAP"/>
    <property type="match status" value="1"/>
</dbReference>
<accession>A0A9P7BMX5</accession>
<organism evidence="3 4">
    <name type="scientific">Rhizopus oryzae</name>
    <name type="common">Mucormycosis agent</name>
    <name type="synonym">Rhizopus arrhizus var. delemar</name>
    <dbReference type="NCBI Taxonomy" id="64495"/>
    <lineage>
        <taxon>Eukaryota</taxon>
        <taxon>Fungi</taxon>
        <taxon>Fungi incertae sedis</taxon>
        <taxon>Mucoromycota</taxon>
        <taxon>Mucoromycotina</taxon>
        <taxon>Mucoromycetes</taxon>
        <taxon>Mucorales</taxon>
        <taxon>Mucorineae</taxon>
        <taxon>Rhizopodaceae</taxon>
        <taxon>Rhizopus</taxon>
    </lineage>
</organism>
<proteinExistence type="predicted"/>
<dbReference type="AlphaFoldDB" id="A0A9P7BMX5"/>
<dbReference type="Gene3D" id="1.10.555.10">
    <property type="entry name" value="Rho GTPase activation protein"/>
    <property type="match status" value="1"/>
</dbReference>
<protein>
    <recommendedName>
        <fullName evidence="2">Rho-GAP domain-containing protein</fullName>
    </recommendedName>
</protein>
<evidence type="ECO:0000259" key="2">
    <source>
        <dbReference type="PROSITE" id="PS50238"/>
    </source>
</evidence>
<dbReference type="SUPFAM" id="SSF48350">
    <property type="entry name" value="GTPase activation domain, GAP"/>
    <property type="match status" value="1"/>
</dbReference>
<dbReference type="GO" id="GO:0007165">
    <property type="term" value="P:signal transduction"/>
    <property type="evidence" value="ECO:0007669"/>
    <property type="project" value="InterPro"/>
</dbReference>
<evidence type="ECO:0000313" key="3">
    <source>
        <dbReference type="EMBL" id="KAG1302445.1"/>
    </source>
</evidence>
<dbReference type="CDD" id="cd00159">
    <property type="entry name" value="RhoGAP"/>
    <property type="match status" value="1"/>
</dbReference>
<dbReference type="InterPro" id="IPR000198">
    <property type="entry name" value="RhoGAP_dom"/>
</dbReference>
<dbReference type="PANTHER" id="PTHR23176">
    <property type="entry name" value="RHO/RAC/CDC GTPASE-ACTIVATING PROTEIN"/>
    <property type="match status" value="1"/>
</dbReference>
<name>A0A9P7BMX5_RHIOR</name>
<reference evidence="3" key="1">
    <citation type="journal article" date="2020" name="Microb. Genom.">
        <title>Genetic diversity of clinical and environmental Mucorales isolates obtained from an investigation of mucormycosis cases among solid organ transplant recipients.</title>
        <authorList>
            <person name="Nguyen M.H."/>
            <person name="Kaul D."/>
            <person name="Muto C."/>
            <person name="Cheng S.J."/>
            <person name="Richter R.A."/>
            <person name="Bruno V.M."/>
            <person name="Liu G."/>
            <person name="Beyhan S."/>
            <person name="Sundermann A.J."/>
            <person name="Mounaud S."/>
            <person name="Pasculle A.W."/>
            <person name="Nierman W.C."/>
            <person name="Driscoll E."/>
            <person name="Cumbie R."/>
            <person name="Clancy C.J."/>
            <person name="Dupont C.L."/>
        </authorList>
    </citation>
    <scope>NUCLEOTIDE SEQUENCE</scope>
    <source>
        <strain evidence="3">GL11</strain>
    </source>
</reference>
<dbReference type="GO" id="GO:0005096">
    <property type="term" value="F:GTPase activator activity"/>
    <property type="evidence" value="ECO:0007669"/>
    <property type="project" value="UniProtKB-KW"/>
</dbReference>
<dbReference type="SMART" id="SM00324">
    <property type="entry name" value="RhoGAP"/>
    <property type="match status" value="1"/>
</dbReference>
<dbReference type="InterPro" id="IPR050729">
    <property type="entry name" value="Rho-GAP"/>
</dbReference>
<comment type="caution">
    <text evidence="3">The sequence shown here is derived from an EMBL/GenBank/DDBJ whole genome shotgun (WGS) entry which is preliminary data.</text>
</comment>
<dbReference type="Proteomes" id="UP000716291">
    <property type="component" value="Unassembled WGS sequence"/>
</dbReference>
<dbReference type="Pfam" id="PF00620">
    <property type="entry name" value="RhoGAP"/>
    <property type="match status" value="1"/>
</dbReference>
<dbReference type="InterPro" id="IPR008936">
    <property type="entry name" value="Rho_GTPase_activation_prot"/>
</dbReference>
<keyword evidence="4" id="KW-1185">Reference proteome</keyword>
<dbReference type="OrthoDB" id="79452at2759"/>
<evidence type="ECO:0000256" key="1">
    <source>
        <dbReference type="ARBA" id="ARBA00022468"/>
    </source>
</evidence>
<keyword evidence="1" id="KW-0343">GTPase activation</keyword>
<sequence>MVQTLPLFGSPLVTALARSSVRTSSGLCIPGILARCFSEIQRNGMRLQLEGIFRKSGSAAVINQLQKQFETIEDPFEIKLPENTNCHSVAGLLKRYLQQLPEPVIPKQYQKCFLSAFDEEKFTKEIIEKRLKEACKQLPHEHLHLLQYLIEIAVIIQQYQDQNHMSLNSLAIIFAPTCVRLDGVAQLMPSKSEQHQSGSSSCSSLPVVINNKHHDFFTKARKLIVSAIKRKVGRQHHKNSWFYNKNSMSLILYQPSDLLQLDLMKESNTWVKIFEFMMAYPEVFTTMTKYKKEDIPDTKVNSCLHFAESNDKSLRHSKLYLYNDNSNSNSTMGFINFEPIF</sequence>
<dbReference type="EMBL" id="JAANQT010002433">
    <property type="protein sequence ID" value="KAG1302445.1"/>
    <property type="molecule type" value="Genomic_DNA"/>
</dbReference>
<gene>
    <name evidence="3" type="ORF">G6F64_010922</name>
</gene>
<evidence type="ECO:0000313" key="4">
    <source>
        <dbReference type="Proteomes" id="UP000716291"/>
    </source>
</evidence>
<feature type="domain" description="Rho-GAP" evidence="2">
    <location>
        <begin position="14"/>
        <end position="216"/>
    </location>
</feature>
<dbReference type="PANTHER" id="PTHR23176:SF0">
    <property type="entry name" value="RHO GTPASE ACTIVATING PROTEIN AT 19D, ISOFORM D"/>
    <property type="match status" value="1"/>
</dbReference>
<dbReference type="GO" id="GO:0005737">
    <property type="term" value="C:cytoplasm"/>
    <property type="evidence" value="ECO:0007669"/>
    <property type="project" value="TreeGrafter"/>
</dbReference>